<name>A0A1F6G156_9BACT</name>
<gene>
    <name evidence="2" type="ORF">A3H16_01705</name>
</gene>
<evidence type="ECO:0000256" key="1">
    <source>
        <dbReference type="SAM" id="SignalP"/>
    </source>
</evidence>
<feature type="chain" id="PRO_5009524491" evidence="1">
    <location>
        <begin position="19"/>
        <end position="154"/>
    </location>
</feature>
<dbReference type="EMBL" id="MFMQ01000035">
    <property type="protein sequence ID" value="OGG91833.1"/>
    <property type="molecule type" value="Genomic_DNA"/>
</dbReference>
<dbReference type="Proteomes" id="UP000178601">
    <property type="component" value="Unassembled WGS sequence"/>
</dbReference>
<protein>
    <submittedName>
        <fullName evidence="2">Uncharacterized protein</fullName>
    </submittedName>
</protein>
<keyword evidence="1" id="KW-0732">Signal</keyword>
<evidence type="ECO:0000313" key="2">
    <source>
        <dbReference type="EMBL" id="OGG91833.1"/>
    </source>
</evidence>
<evidence type="ECO:0000313" key="3">
    <source>
        <dbReference type="Proteomes" id="UP000178601"/>
    </source>
</evidence>
<accession>A0A1F6G156</accession>
<reference evidence="2 3" key="1">
    <citation type="journal article" date="2016" name="Nat. Commun.">
        <title>Thousands of microbial genomes shed light on interconnected biogeochemical processes in an aquifer system.</title>
        <authorList>
            <person name="Anantharaman K."/>
            <person name="Brown C.T."/>
            <person name="Hug L.A."/>
            <person name="Sharon I."/>
            <person name="Castelle C.J."/>
            <person name="Probst A.J."/>
            <person name="Thomas B.C."/>
            <person name="Singh A."/>
            <person name="Wilkins M.J."/>
            <person name="Karaoz U."/>
            <person name="Brodie E.L."/>
            <person name="Williams K.H."/>
            <person name="Hubbard S.S."/>
            <person name="Banfield J.F."/>
        </authorList>
    </citation>
    <scope>NUCLEOTIDE SEQUENCE [LARGE SCALE GENOMIC DNA]</scope>
</reference>
<dbReference type="AlphaFoldDB" id="A0A1F6G156"/>
<feature type="signal peptide" evidence="1">
    <location>
        <begin position="1"/>
        <end position="18"/>
    </location>
</feature>
<proteinExistence type="predicted"/>
<organism evidence="2 3">
    <name type="scientific">Candidatus Kaiserbacteria bacterium RIFCSPLOWO2_12_FULL_53_8</name>
    <dbReference type="NCBI Taxonomy" id="1798529"/>
    <lineage>
        <taxon>Bacteria</taxon>
        <taxon>Candidatus Kaiseribacteriota</taxon>
    </lineage>
</organism>
<sequence>MSLLIALFSLAALSTLRAGTGFIRSTSSPQGDFQIGYDIAKYLQEKTPPSGTLYGDFGIAPTVALLSGRRIAAHELESTPMRFDAGAESFEDVISALEADELMVILSSPQSMMRSFLPFTDYLTKSFTLEAVFKDGGEVVEVWKLKVFHESFFD</sequence>
<comment type="caution">
    <text evidence="2">The sequence shown here is derived from an EMBL/GenBank/DDBJ whole genome shotgun (WGS) entry which is preliminary data.</text>
</comment>